<evidence type="ECO:0000313" key="3">
    <source>
        <dbReference type="EMBL" id="NRT20014.1"/>
    </source>
</evidence>
<feature type="signal peptide" evidence="2">
    <location>
        <begin position="1"/>
        <end position="20"/>
    </location>
</feature>
<evidence type="ECO:0000256" key="1">
    <source>
        <dbReference type="SAM" id="MobiDB-lite"/>
    </source>
</evidence>
<keyword evidence="4" id="KW-1185">Reference proteome</keyword>
<dbReference type="Proteomes" id="UP000779507">
    <property type="component" value="Unassembled WGS sequence"/>
</dbReference>
<evidence type="ECO:0000313" key="4">
    <source>
        <dbReference type="Proteomes" id="UP000779507"/>
    </source>
</evidence>
<proteinExistence type="predicted"/>
<reference evidence="3 4" key="1">
    <citation type="submission" date="2020-05" db="EMBL/GenBank/DDBJ databases">
        <title>Genomic Encyclopedia of Type Strains, Phase IV (KMG-V): Genome sequencing to study the core and pangenomes of soil and plant-associated prokaryotes.</title>
        <authorList>
            <person name="Whitman W."/>
        </authorList>
    </citation>
    <scope>NUCLEOTIDE SEQUENCE [LARGE SCALE GENOMIC DNA]</scope>
    <source>
        <strain evidence="3 4">9A</strain>
    </source>
</reference>
<sequence>MTRSFRLALVLLGTATALTACDYAPNSPGVDLQYKNSFNWTPTWRNSDVYRDSIDNGTRVSYPAERVEPAGGEGSAAAIKNGTAKDQLNSAPAGSSVASPQSANGKLAPVADQSTSNAKTPVDKTQAPK</sequence>
<gene>
    <name evidence="3" type="ORF">HNP98_002852</name>
</gene>
<accession>A0ABX2FUK1</accession>
<name>A0ABX2FUK1_9BACT</name>
<dbReference type="PROSITE" id="PS51257">
    <property type="entry name" value="PROKAR_LIPOPROTEIN"/>
    <property type="match status" value="1"/>
</dbReference>
<organism evidence="3 4">
    <name type="scientific">Hymenobacter caeli</name>
    <dbReference type="NCBI Taxonomy" id="2735894"/>
    <lineage>
        <taxon>Bacteria</taxon>
        <taxon>Pseudomonadati</taxon>
        <taxon>Bacteroidota</taxon>
        <taxon>Cytophagia</taxon>
        <taxon>Cytophagales</taxon>
        <taxon>Hymenobacteraceae</taxon>
        <taxon>Hymenobacter</taxon>
    </lineage>
</organism>
<evidence type="ECO:0000256" key="2">
    <source>
        <dbReference type="SAM" id="SignalP"/>
    </source>
</evidence>
<evidence type="ECO:0008006" key="5">
    <source>
        <dbReference type="Google" id="ProtNLM"/>
    </source>
</evidence>
<comment type="caution">
    <text evidence="3">The sequence shown here is derived from an EMBL/GenBank/DDBJ whole genome shotgun (WGS) entry which is preliminary data.</text>
</comment>
<feature type="chain" id="PRO_5045618417" description="Lipoprotein" evidence="2">
    <location>
        <begin position="21"/>
        <end position="129"/>
    </location>
</feature>
<protein>
    <recommendedName>
        <fullName evidence="5">Lipoprotein</fullName>
    </recommendedName>
</protein>
<dbReference type="EMBL" id="JABSNP010000013">
    <property type="protein sequence ID" value="NRT20014.1"/>
    <property type="molecule type" value="Genomic_DNA"/>
</dbReference>
<feature type="region of interest" description="Disordered" evidence="1">
    <location>
        <begin position="63"/>
        <end position="129"/>
    </location>
</feature>
<dbReference type="RefSeq" id="WP_173810724.1">
    <property type="nucleotide sequence ID" value="NZ_JABSNP010000013.1"/>
</dbReference>
<keyword evidence="2" id="KW-0732">Signal</keyword>
<feature type="compositionally biased region" description="Polar residues" evidence="1">
    <location>
        <begin position="84"/>
        <end position="104"/>
    </location>
</feature>